<reference evidence="3" key="1">
    <citation type="submission" date="2022-04" db="EMBL/GenBank/DDBJ databases">
        <title>Sequencing and genomic assembly of Halococcus dombrowskii.</title>
        <authorList>
            <person name="Lim S.W."/>
            <person name="MacLea K.S."/>
        </authorList>
    </citation>
    <scope>NUCLEOTIDE SEQUENCE</scope>
    <source>
        <strain evidence="3">H4</strain>
        <plasmid evidence="3">unnamed1</plasmid>
    </source>
</reference>
<evidence type="ECO:0000313" key="3">
    <source>
        <dbReference type="EMBL" id="UOO96623.1"/>
    </source>
</evidence>
<keyword evidence="3" id="KW-0614">Plasmid</keyword>
<dbReference type="EMBL" id="CP095006">
    <property type="protein sequence ID" value="UOO96623.1"/>
    <property type="molecule type" value="Genomic_DNA"/>
</dbReference>
<feature type="region of interest" description="Disordered" evidence="1">
    <location>
        <begin position="62"/>
        <end position="123"/>
    </location>
</feature>
<proteinExistence type="predicted"/>
<sequence length="373" mass="38701">MAAPLYGRFLMKMNDSRHHTDGAWRYRVMMIIVVLSTVMIVLTPVVSAGGAAAPLMNDTAAKQNNSTEETTPEPSTPSTPSTSTTSGSTETSEELFTGNSSTTDTGSVAGTPSQQAETQNTSKSVLTISGTGSYDFRVVGNLSGAQTGSEDLVSEYRARGTVNGSERDIYVFDYGLMEFDSNGSVQVTLNGNPIDQQVLNGHRLAVYKDPPETENGSVEYEITVSGSIAPSALGNQTQIVNSNTARGSLDPYDGITAFYYTGEITQFDIVGDAQVTLDNERVEPDEVTEVATATATTQPQSSGADAASSQDSGPDSDSASEPGQRDTRASVGAEATTAGETAASSGSGPGFGLGAAAGALVLSLAVIAVRRRL</sequence>
<feature type="region of interest" description="Disordered" evidence="1">
    <location>
        <begin position="288"/>
        <end position="349"/>
    </location>
</feature>
<evidence type="ECO:0000256" key="2">
    <source>
        <dbReference type="SAM" id="Phobius"/>
    </source>
</evidence>
<evidence type="ECO:0008006" key="5">
    <source>
        <dbReference type="Google" id="ProtNLM"/>
    </source>
</evidence>
<keyword evidence="4" id="KW-1185">Reference proteome</keyword>
<dbReference type="GeneID" id="71763306"/>
<accession>A0AAX3AUW3</accession>
<dbReference type="AlphaFoldDB" id="A0AAX3AUW3"/>
<keyword evidence="2" id="KW-0472">Membrane</keyword>
<dbReference type="RefSeq" id="WP_244705515.1">
    <property type="nucleotide sequence ID" value="NZ_BAAADN010000005.1"/>
</dbReference>
<dbReference type="KEGG" id="hdo:MUK72_15620"/>
<geneLocation type="plasmid" evidence="3 4">
    <name>unnamed1</name>
</geneLocation>
<keyword evidence="2" id="KW-1133">Transmembrane helix</keyword>
<feature type="compositionally biased region" description="Polar residues" evidence="1">
    <location>
        <begin position="97"/>
        <end position="123"/>
    </location>
</feature>
<evidence type="ECO:0000313" key="4">
    <source>
        <dbReference type="Proteomes" id="UP000830542"/>
    </source>
</evidence>
<gene>
    <name evidence="3" type="ORF">MUK72_15620</name>
</gene>
<protein>
    <recommendedName>
        <fullName evidence="5">PGF-CTERM sorting domain-containing protein</fullName>
    </recommendedName>
</protein>
<keyword evidence="2" id="KW-0812">Transmembrane</keyword>
<dbReference type="Proteomes" id="UP000830542">
    <property type="component" value="Plasmid unnamed1"/>
</dbReference>
<feature type="compositionally biased region" description="Low complexity" evidence="1">
    <location>
        <begin position="66"/>
        <end position="90"/>
    </location>
</feature>
<name>A0AAX3AUW3_HALDO</name>
<feature type="compositionally biased region" description="Low complexity" evidence="1">
    <location>
        <begin position="289"/>
        <end position="320"/>
    </location>
</feature>
<organism evidence="3 4">
    <name type="scientific">Halococcus dombrowskii</name>
    <dbReference type="NCBI Taxonomy" id="179637"/>
    <lineage>
        <taxon>Archaea</taxon>
        <taxon>Methanobacteriati</taxon>
        <taxon>Methanobacteriota</taxon>
        <taxon>Stenosarchaea group</taxon>
        <taxon>Halobacteria</taxon>
        <taxon>Halobacteriales</taxon>
        <taxon>Halococcaceae</taxon>
        <taxon>Halococcus</taxon>
    </lineage>
</organism>
<feature type="compositionally biased region" description="Low complexity" evidence="1">
    <location>
        <begin position="329"/>
        <end position="346"/>
    </location>
</feature>
<feature type="transmembrane region" description="Helical" evidence="2">
    <location>
        <begin position="350"/>
        <end position="369"/>
    </location>
</feature>
<evidence type="ECO:0000256" key="1">
    <source>
        <dbReference type="SAM" id="MobiDB-lite"/>
    </source>
</evidence>